<dbReference type="EMBL" id="KQ030530">
    <property type="protein sequence ID" value="KJZ73951.1"/>
    <property type="molecule type" value="Genomic_DNA"/>
</dbReference>
<organism evidence="2 3">
    <name type="scientific">Hirsutella minnesotensis 3608</name>
    <dbReference type="NCBI Taxonomy" id="1043627"/>
    <lineage>
        <taxon>Eukaryota</taxon>
        <taxon>Fungi</taxon>
        <taxon>Dikarya</taxon>
        <taxon>Ascomycota</taxon>
        <taxon>Pezizomycotina</taxon>
        <taxon>Sordariomycetes</taxon>
        <taxon>Hypocreomycetidae</taxon>
        <taxon>Hypocreales</taxon>
        <taxon>Ophiocordycipitaceae</taxon>
        <taxon>Hirsutella</taxon>
    </lineage>
</organism>
<sequence>MDSYLLSPPLVQGQRPRPQHGTCEACPPPAYQQQWLSSRENRPLPPPYDQATQPQAASMSTSPATGDGDASSPEGRADQQRSSGFLTRCWQKMADATAFDEEKESPRVANSGMAAMAVVQVQGHGKANSDMCFGSCCRK</sequence>
<feature type="compositionally biased region" description="Polar residues" evidence="1">
    <location>
        <begin position="50"/>
        <end position="64"/>
    </location>
</feature>
<evidence type="ECO:0000313" key="3">
    <source>
        <dbReference type="Proteomes" id="UP000054481"/>
    </source>
</evidence>
<dbReference type="OrthoDB" id="10570347at2759"/>
<gene>
    <name evidence="2" type="ORF">HIM_06619</name>
</gene>
<keyword evidence="3" id="KW-1185">Reference proteome</keyword>
<dbReference type="Proteomes" id="UP000054481">
    <property type="component" value="Unassembled WGS sequence"/>
</dbReference>
<evidence type="ECO:0000313" key="2">
    <source>
        <dbReference type="EMBL" id="KJZ73951.1"/>
    </source>
</evidence>
<name>A0A0F7ZIS1_9HYPO</name>
<proteinExistence type="predicted"/>
<evidence type="ECO:0000256" key="1">
    <source>
        <dbReference type="SAM" id="MobiDB-lite"/>
    </source>
</evidence>
<dbReference type="AlphaFoldDB" id="A0A0F7ZIS1"/>
<reference evidence="2 3" key="1">
    <citation type="journal article" date="2014" name="Genome Biol. Evol.">
        <title>Comparative genomics and transcriptomics analyses reveal divergent lifestyle features of nematode endoparasitic fungus Hirsutella minnesotensis.</title>
        <authorList>
            <person name="Lai Y."/>
            <person name="Liu K."/>
            <person name="Zhang X."/>
            <person name="Zhang X."/>
            <person name="Li K."/>
            <person name="Wang N."/>
            <person name="Shu C."/>
            <person name="Wu Y."/>
            <person name="Wang C."/>
            <person name="Bushley K.E."/>
            <person name="Xiang M."/>
            <person name="Liu X."/>
        </authorList>
    </citation>
    <scope>NUCLEOTIDE SEQUENCE [LARGE SCALE GENOMIC DNA]</scope>
    <source>
        <strain evidence="2 3">3608</strain>
    </source>
</reference>
<protein>
    <submittedName>
        <fullName evidence="2">Uncharacterized protein</fullName>
    </submittedName>
</protein>
<feature type="region of interest" description="Disordered" evidence="1">
    <location>
        <begin position="1"/>
        <end position="85"/>
    </location>
</feature>
<accession>A0A0F7ZIS1</accession>